<sequence length="122" mass="14152">MFILQLNYLTYKIRLNKNSKFSRCKIQSMLDQKFMFHVVQSLTDFETTHAILRELILCDKKASLRVISPRGLTTTTTTTTTKSSEILTGIELNVNLDRKKVELNLIDQDNFLSKQALKINRL</sequence>
<evidence type="ECO:0000313" key="1">
    <source>
        <dbReference type="EMBL" id="RNA18895.1"/>
    </source>
</evidence>
<organism evidence="1 2">
    <name type="scientific">Brachionus plicatilis</name>
    <name type="common">Marine rotifer</name>
    <name type="synonym">Brachionus muelleri</name>
    <dbReference type="NCBI Taxonomy" id="10195"/>
    <lineage>
        <taxon>Eukaryota</taxon>
        <taxon>Metazoa</taxon>
        <taxon>Spiralia</taxon>
        <taxon>Gnathifera</taxon>
        <taxon>Rotifera</taxon>
        <taxon>Eurotatoria</taxon>
        <taxon>Monogononta</taxon>
        <taxon>Pseudotrocha</taxon>
        <taxon>Ploima</taxon>
        <taxon>Brachionidae</taxon>
        <taxon>Brachionus</taxon>
    </lineage>
</organism>
<evidence type="ECO:0000313" key="2">
    <source>
        <dbReference type="Proteomes" id="UP000276133"/>
    </source>
</evidence>
<reference evidence="1 2" key="1">
    <citation type="journal article" date="2018" name="Sci. Rep.">
        <title>Genomic signatures of local adaptation to the degree of environmental predictability in rotifers.</title>
        <authorList>
            <person name="Franch-Gras L."/>
            <person name="Hahn C."/>
            <person name="Garcia-Roger E.M."/>
            <person name="Carmona M.J."/>
            <person name="Serra M."/>
            <person name="Gomez A."/>
        </authorList>
    </citation>
    <scope>NUCLEOTIDE SEQUENCE [LARGE SCALE GENOMIC DNA]</scope>
    <source>
        <strain evidence="1">HYR1</strain>
    </source>
</reference>
<comment type="caution">
    <text evidence="1">The sequence shown here is derived from an EMBL/GenBank/DDBJ whole genome shotgun (WGS) entry which is preliminary data.</text>
</comment>
<accession>A0A3M7R6L9</accession>
<dbReference type="EMBL" id="REGN01004154">
    <property type="protein sequence ID" value="RNA18895.1"/>
    <property type="molecule type" value="Genomic_DNA"/>
</dbReference>
<dbReference type="Proteomes" id="UP000276133">
    <property type="component" value="Unassembled WGS sequence"/>
</dbReference>
<proteinExistence type="predicted"/>
<keyword evidence="2" id="KW-1185">Reference proteome</keyword>
<name>A0A3M7R6L9_BRAPC</name>
<gene>
    <name evidence="1" type="ORF">BpHYR1_041085</name>
</gene>
<protein>
    <submittedName>
        <fullName evidence="1">Uncharacterized protein</fullName>
    </submittedName>
</protein>
<dbReference type="AlphaFoldDB" id="A0A3M7R6L9"/>